<dbReference type="PATRIC" id="fig|742725.3.peg.1482"/>
<name>G5H9T6_9BACT</name>
<organism evidence="1 2">
    <name type="scientific">Alistipes indistinctus YIT 12060</name>
    <dbReference type="NCBI Taxonomy" id="742725"/>
    <lineage>
        <taxon>Bacteria</taxon>
        <taxon>Pseudomonadati</taxon>
        <taxon>Bacteroidota</taxon>
        <taxon>Bacteroidia</taxon>
        <taxon>Bacteroidales</taxon>
        <taxon>Rikenellaceae</taxon>
        <taxon>Alistipes</taxon>
    </lineage>
</organism>
<dbReference type="eggNOG" id="ENOG502Z9HH">
    <property type="taxonomic scope" value="Bacteria"/>
</dbReference>
<dbReference type="HOGENOM" id="CLU_484597_0_0_10"/>
<dbReference type="Proteomes" id="UP000006008">
    <property type="component" value="Unassembled WGS sequence"/>
</dbReference>
<protein>
    <submittedName>
        <fullName evidence="1">Uncharacterized protein</fullName>
    </submittedName>
</protein>
<accession>G5H9T6</accession>
<evidence type="ECO:0000313" key="1">
    <source>
        <dbReference type="EMBL" id="EHB91352.1"/>
    </source>
</evidence>
<evidence type="ECO:0000313" key="2">
    <source>
        <dbReference type="Proteomes" id="UP000006008"/>
    </source>
</evidence>
<comment type="caution">
    <text evidence="1">The sequence shown here is derived from an EMBL/GenBank/DDBJ whole genome shotgun (WGS) entry which is preliminary data.</text>
</comment>
<dbReference type="AlphaFoldDB" id="G5H9T6"/>
<reference evidence="1 2" key="1">
    <citation type="submission" date="2011-08" db="EMBL/GenBank/DDBJ databases">
        <title>The Genome Sequence of Alistipes indistinctus YIT 12060.</title>
        <authorList>
            <consortium name="The Broad Institute Genome Sequencing Platform"/>
            <person name="Earl A."/>
            <person name="Ward D."/>
            <person name="Feldgarden M."/>
            <person name="Gevers D."/>
            <person name="Morotomi M."/>
            <person name="Young S.K."/>
            <person name="Zeng Q."/>
            <person name="Gargeya S."/>
            <person name="Fitzgerald M."/>
            <person name="Haas B."/>
            <person name="Abouelleil A."/>
            <person name="Alvarado L."/>
            <person name="Arachchi H.M."/>
            <person name="Berlin A."/>
            <person name="Brown A."/>
            <person name="Chapman S.B."/>
            <person name="Chen Z."/>
            <person name="Dunbar C."/>
            <person name="Freedman E."/>
            <person name="Gearin G."/>
            <person name="Gellesch M."/>
            <person name="Goldberg J."/>
            <person name="Griggs A."/>
            <person name="Gujja S."/>
            <person name="Heiman D."/>
            <person name="Howarth C."/>
            <person name="Larson L."/>
            <person name="Lui A."/>
            <person name="MacDonald P.J.P."/>
            <person name="Montmayeur A."/>
            <person name="Murphy C."/>
            <person name="Neiman D."/>
            <person name="Pearson M."/>
            <person name="Priest M."/>
            <person name="Roberts A."/>
            <person name="Saif S."/>
            <person name="Shea T."/>
            <person name="Shenoy N."/>
            <person name="Sisk P."/>
            <person name="Stolte C."/>
            <person name="Sykes S."/>
            <person name="Wortman J."/>
            <person name="Nusbaum C."/>
            <person name="Birren B."/>
        </authorList>
    </citation>
    <scope>NUCLEOTIDE SEQUENCE [LARGE SCALE GENOMIC DNA]</scope>
    <source>
        <strain evidence="1 2">YIT 12060</strain>
    </source>
</reference>
<dbReference type="EMBL" id="ADLD01000013">
    <property type="protein sequence ID" value="EHB91352.1"/>
    <property type="molecule type" value="Genomic_DNA"/>
</dbReference>
<keyword evidence="2" id="KW-1185">Reference proteome</keyword>
<sequence>MQDAGAELVDIIKSEKNFIDKKIAVNNTPFLFIDLIKAIDYYWLCPYENKDNFEGFIQYGFPVFLKQFYLTSNFKADSLPIHHSSSDSLSFCHYYLWMYGKCKLLERYVRLASQKEVSIARNTPTEFTIEADSCHLEYVENRSLDEYFKVIRESVLKNKIADLDKINNLILKSLDSRVEAWKKDYIRYDSSPDIDDYYYQTGYVALATSQLYDDFNDDFTFGNITYKHILDVIQSVMGVALKHIDACMLLLDKSPQTKIYNILSIPFLPEELYSSYSNYLGIDKDEVKQIFDLLIVSPENIDDHLSSEKDFSPPFIKIGNKFIYRSIKGCLRSPVLFVQNELKRKYPKDYFRWINEREKIFRDQLYNLFSSDRFIKVNRNIEINSNGIRTDIDAAIFDTQTKSLSIFQLKWQDKFASDMQARKSRIANFYPKAKEWIDKIDSWKSENTSKNILSALNIKGNDISVIYLFVIGRYNTHFSNQEIDKRAAWGSWYHVVELMHKIRTNFDNPVQELHFKLQLDSPMNKKLDVTTEKLEFSNYLITWNYK</sequence>
<proteinExistence type="predicted"/>
<gene>
    <name evidence="1" type="ORF">HMPREF9450_01401</name>
</gene>